<keyword evidence="2" id="KW-1185">Reference proteome</keyword>
<organism evidence="1 2">
    <name type="scientific">Dictyobacter aurantiacus</name>
    <dbReference type="NCBI Taxonomy" id="1936993"/>
    <lineage>
        <taxon>Bacteria</taxon>
        <taxon>Bacillati</taxon>
        <taxon>Chloroflexota</taxon>
        <taxon>Ktedonobacteria</taxon>
        <taxon>Ktedonobacterales</taxon>
        <taxon>Dictyobacteraceae</taxon>
        <taxon>Dictyobacter</taxon>
    </lineage>
</organism>
<reference evidence="2" key="1">
    <citation type="submission" date="2018-12" db="EMBL/GenBank/DDBJ databases">
        <title>Tengunoibacter tsumagoiensis gen. nov., sp. nov., Dictyobacter kobayashii sp. nov., D. alpinus sp. nov., and D. joshuensis sp. nov. and description of Dictyobacteraceae fam. nov. within the order Ktedonobacterales isolated from Tengu-no-mugimeshi.</title>
        <authorList>
            <person name="Wang C.M."/>
            <person name="Zheng Y."/>
            <person name="Sakai Y."/>
            <person name="Toyoda A."/>
            <person name="Minakuchi Y."/>
            <person name="Abe K."/>
            <person name="Yokota A."/>
            <person name="Yabe S."/>
        </authorList>
    </citation>
    <scope>NUCLEOTIDE SEQUENCE [LARGE SCALE GENOMIC DNA]</scope>
    <source>
        <strain evidence="2">S-27</strain>
    </source>
</reference>
<proteinExistence type="predicted"/>
<sequence length="59" mass="6562">MISEELPYRSTADANEQEHPISASQVIVSFVDSSMIMPYLSGPVKHFGDVFYLGSKNQI</sequence>
<comment type="caution">
    <text evidence="1">The sequence shown here is derived from an EMBL/GenBank/DDBJ whole genome shotgun (WGS) entry which is preliminary data.</text>
</comment>
<gene>
    <name evidence="1" type="ORF">KDAU_41470</name>
</gene>
<name>A0A401ZJ08_9CHLR</name>
<dbReference type="Proteomes" id="UP000287224">
    <property type="component" value="Unassembled WGS sequence"/>
</dbReference>
<accession>A0A401ZJ08</accession>
<dbReference type="EMBL" id="BIFQ01000001">
    <property type="protein sequence ID" value="GCE06818.1"/>
    <property type="molecule type" value="Genomic_DNA"/>
</dbReference>
<protein>
    <submittedName>
        <fullName evidence="1">Uncharacterized protein</fullName>
    </submittedName>
</protein>
<evidence type="ECO:0000313" key="2">
    <source>
        <dbReference type="Proteomes" id="UP000287224"/>
    </source>
</evidence>
<dbReference type="AlphaFoldDB" id="A0A401ZJ08"/>
<evidence type="ECO:0000313" key="1">
    <source>
        <dbReference type="EMBL" id="GCE06818.1"/>
    </source>
</evidence>